<dbReference type="Proteomes" id="UP000355283">
    <property type="component" value="Unassembled WGS sequence"/>
</dbReference>
<dbReference type="Pfam" id="PF06090">
    <property type="entry name" value="Ins_P5_2-kin"/>
    <property type="match status" value="1"/>
</dbReference>
<name>A0A4D9CTT2_9STRA</name>
<keyword evidence="9" id="KW-1185">Reference proteome</keyword>
<protein>
    <recommendedName>
        <fullName evidence="1 6">Inositol-pentakisphosphate 2-kinase</fullName>
        <ecNumber evidence="1 6">2.7.1.158</ecNumber>
    </recommendedName>
</protein>
<evidence type="ECO:0000256" key="1">
    <source>
        <dbReference type="ARBA" id="ARBA00012023"/>
    </source>
</evidence>
<evidence type="ECO:0000313" key="8">
    <source>
        <dbReference type="EMBL" id="TFJ82590.1"/>
    </source>
</evidence>
<evidence type="ECO:0000256" key="6">
    <source>
        <dbReference type="RuleBase" id="RU364126"/>
    </source>
</evidence>
<reference evidence="8 9" key="1">
    <citation type="submission" date="2019-01" db="EMBL/GenBank/DDBJ databases">
        <title>Nuclear Genome Assembly of the Microalgal Biofuel strain Nannochloropsis salina CCMP1776.</title>
        <authorList>
            <person name="Hovde B."/>
        </authorList>
    </citation>
    <scope>NUCLEOTIDE SEQUENCE [LARGE SCALE GENOMIC DNA]</scope>
    <source>
        <strain evidence="8 9">CCMP1776</strain>
    </source>
</reference>
<dbReference type="GO" id="GO:0005634">
    <property type="term" value="C:nucleus"/>
    <property type="evidence" value="ECO:0007669"/>
    <property type="project" value="TreeGrafter"/>
</dbReference>
<dbReference type="PANTHER" id="PTHR14456">
    <property type="entry name" value="INOSITOL POLYPHOSPHATE KINASE 1"/>
    <property type="match status" value="1"/>
</dbReference>
<evidence type="ECO:0000313" key="9">
    <source>
        <dbReference type="Proteomes" id="UP000355283"/>
    </source>
</evidence>
<comment type="catalytic activity">
    <reaction evidence="6">
        <text>1D-myo-inositol 1,3,4,5,6-pentakisphosphate + ATP = 1D-myo-inositol hexakisphosphate + ADP + H(+)</text>
        <dbReference type="Rhea" id="RHEA:20313"/>
        <dbReference type="ChEBI" id="CHEBI:15378"/>
        <dbReference type="ChEBI" id="CHEBI:30616"/>
        <dbReference type="ChEBI" id="CHEBI:57733"/>
        <dbReference type="ChEBI" id="CHEBI:58130"/>
        <dbReference type="ChEBI" id="CHEBI:456216"/>
        <dbReference type="EC" id="2.7.1.158"/>
    </reaction>
</comment>
<keyword evidence="5 6" id="KW-0067">ATP-binding</keyword>
<organism evidence="8 9">
    <name type="scientific">Nannochloropsis salina CCMP1776</name>
    <dbReference type="NCBI Taxonomy" id="1027361"/>
    <lineage>
        <taxon>Eukaryota</taxon>
        <taxon>Sar</taxon>
        <taxon>Stramenopiles</taxon>
        <taxon>Ochrophyta</taxon>
        <taxon>Eustigmatophyceae</taxon>
        <taxon>Eustigmatales</taxon>
        <taxon>Monodopsidaceae</taxon>
        <taxon>Microchloropsis</taxon>
        <taxon>Microchloropsis salina</taxon>
    </lineage>
</organism>
<sequence length="536" mass="58358">MLDPALSAESHCEDLRPDEWVYLAEGNLHVLLAYRGQCARFRDHVLRLLKVRHGGEEKALYDPRQERHYVEHVVGPVLGHQYLETGTSLTVTPSFLNEVAKQIMPHRPARRALYDLDNTACTVECLRDLTRFFPPMPHATLTAQSTCQLTLEIKPKAGYHSRSRLVPPARRFKFQESRFSLMQRYRFAVLETQALEPEWGDLREGPNWGYSPPDLFSGEVEKMTRTLQALIRNPQNFCQVFVGPRLVYGRGERQVGLARNAARQLLLPGGACAEGFGAESEEDPMDILMEAVAQVLQQECLLPRLLSLQRLDVLDVEGAGAVMERLVGLCGGGEGSGPGAAARGGLTSSPAWDRNGGGGAGRRVDVRDGAAPGGGAGTGPMRSTRKHKEALATVQRLSQAECLFLLHRWLIALGASDCSIMLAIRRCPDEAAPPLTRFSPVLGQDAYSLQPLESFCQGASEPGLLSFRPKPPAQGGRERGAVRLAYAMRVVDLGPKPPTKILSKAHLEDGIIAAAQKAGSSAKGASQRSSGAVSTH</sequence>
<proteinExistence type="predicted"/>
<evidence type="ECO:0000256" key="5">
    <source>
        <dbReference type="ARBA" id="ARBA00022840"/>
    </source>
</evidence>
<dbReference type="PANTHER" id="PTHR14456:SF2">
    <property type="entry name" value="INOSITOL-PENTAKISPHOSPHATE 2-KINASE"/>
    <property type="match status" value="1"/>
</dbReference>
<accession>A0A4D9CTT2</accession>
<dbReference type="InterPro" id="IPR009286">
    <property type="entry name" value="Ins_P5_2-kin"/>
</dbReference>
<dbReference type="OrthoDB" id="272370at2759"/>
<gene>
    <name evidence="8" type="ORF">NSK_006016</name>
</gene>
<comment type="caution">
    <text evidence="8">The sequence shown here is derived from an EMBL/GenBank/DDBJ whole genome shotgun (WGS) entry which is preliminary data.</text>
</comment>
<dbReference type="EMBL" id="SDOX01000096">
    <property type="protein sequence ID" value="TFJ82590.1"/>
    <property type="molecule type" value="Genomic_DNA"/>
</dbReference>
<dbReference type="Gene3D" id="3.30.200.110">
    <property type="entry name" value="Inositol-pentakisphosphate 2-kinase, N-lobe"/>
    <property type="match status" value="1"/>
</dbReference>
<evidence type="ECO:0000256" key="3">
    <source>
        <dbReference type="ARBA" id="ARBA00022741"/>
    </source>
</evidence>
<evidence type="ECO:0000256" key="7">
    <source>
        <dbReference type="SAM" id="MobiDB-lite"/>
    </source>
</evidence>
<keyword evidence="4 6" id="KW-0418">Kinase</keyword>
<dbReference type="EC" id="2.7.1.158" evidence="1 6"/>
<evidence type="ECO:0000256" key="4">
    <source>
        <dbReference type="ARBA" id="ARBA00022777"/>
    </source>
</evidence>
<dbReference type="GO" id="GO:0035299">
    <property type="term" value="F:inositol-1,3,4,5,6-pentakisphosphate 2-kinase activity"/>
    <property type="evidence" value="ECO:0007669"/>
    <property type="project" value="UniProtKB-EC"/>
</dbReference>
<keyword evidence="2 6" id="KW-0808">Transferase</keyword>
<evidence type="ECO:0000256" key="2">
    <source>
        <dbReference type="ARBA" id="ARBA00022679"/>
    </source>
</evidence>
<comment type="domain">
    <text evidence="6">The EXKPK motif is conserved in inositol-pentakisphosphate 2-kinases of both family 1 and 2.</text>
</comment>
<dbReference type="InterPro" id="IPR043001">
    <property type="entry name" value="IP5_2-K_N_lobe"/>
</dbReference>
<keyword evidence="3 6" id="KW-0547">Nucleotide-binding</keyword>
<dbReference type="GO" id="GO:0005524">
    <property type="term" value="F:ATP binding"/>
    <property type="evidence" value="ECO:0007669"/>
    <property type="project" value="UniProtKB-KW"/>
</dbReference>
<comment type="function">
    <text evidence="6">Phosphorylates Ins(1,3,4,5,6)P5 at position 2 to form Ins(1,2,3,4,5,6)P6 (InsP6 or phytate).</text>
</comment>
<dbReference type="GO" id="GO:0032958">
    <property type="term" value="P:inositol phosphate biosynthetic process"/>
    <property type="evidence" value="ECO:0007669"/>
    <property type="project" value="TreeGrafter"/>
</dbReference>
<dbReference type="AlphaFoldDB" id="A0A4D9CTT2"/>
<feature type="region of interest" description="Disordered" evidence="7">
    <location>
        <begin position="516"/>
        <end position="536"/>
    </location>
</feature>
<feature type="region of interest" description="Disordered" evidence="7">
    <location>
        <begin position="339"/>
        <end position="386"/>
    </location>
</feature>